<dbReference type="InterPro" id="IPR036390">
    <property type="entry name" value="WH_DNA-bd_sf"/>
</dbReference>
<proteinExistence type="predicted"/>
<dbReference type="Proteomes" id="UP000031532">
    <property type="component" value="Unassembled WGS sequence"/>
</dbReference>
<feature type="domain" description="Transcription regulator PadR N-terminal" evidence="1">
    <location>
        <begin position="7"/>
        <end position="80"/>
    </location>
</feature>
<dbReference type="InterPro" id="IPR018309">
    <property type="entry name" value="Tscrpt_reg_PadR_C"/>
</dbReference>
<dbReference type="PANTHER" id="PTHR43252">
    <property type="entry name" value="TRANSCRIPTIONAL REGULATOR YQJI"/>
    <property type="match status" value="1"/>
</dbReference>
<evidence type="ECO:0000259" key="2">
    <source>
        <dbReference type="Pfam" id="PF10400"/>
    </source>
</evidence>
<dbReference type="OrthoDB" id="9783723at2"/>
<dbReference type="InterPro" id="IPR036388">
    <property type="entry name" value="WH-like_DNA-bd_sf"/>
</dbReference>
<accession>A0A9X5E938</accession>
<dbReference type="EMBL" id="JTJC03000009">
    <property type="protein sequence ID" value="NHC37625.1"/>
    <property type="molecule type" value="Genomic_DNA"/>
</dbReference>
<name>A0A9X5E938_9CYAN</name>
<dbReference type="Pfam" id="PF10400">
    <property type="entry name" value="Vir_act_alpha_C"/>
    <property type="match status" value="1"/>
</dbReference>
<evidence type="ECO:0000313" key="4">
    <source>
        <dbReference type="Proteomes" id="UP000031532"/>
    </source>
</evidence>
<dbReference type="AlphaFoldDB" id="A0A9X5E938"/>
<reference evidence="3 4" key="1">
    <citation type="journal article" date="2015" name="Genome Announc.">
        <title>Draft Genome Sequence of the Terrestrial Cyanobacterium Scytonema millei VB511283, Isolated from Eastern India.</title>
        <authorList>
            <person name="Sen D."/>
            <person name="Chandrababunaidu M.M."/>
            <person name="Singh D."/>
            <person name="Sanghi N."/>
            <person name="Ghorai A."/>
            <person name="Mishra G.P."/>
            <person name="Madduluri M."/>
            <person name="Adhikary S.P."/>
            <person name="Tripathy S."/>
        </authorList>
    </citation>
    <scope>NUCLEOTIDE SEQUENCE [LARGE SCALE GENOMIC DNA]</scope>
    <source>
        <strain evidence="3 4">VB511283</strain>
    </source>
</reference>
<dbReference type="PANTHER" id="PTHR43252:SF2">
    <property type="entry name" value="TRANSCRIPTION REGULATOR, PADR-LIKE FAMILY"/>
    <property type="match status" value="1"/>
</dbReference>
<comment type="caution">
    <text evidence="3">The sequence shown here is derived from an EMBL/GenBank/DDBJ whole genome shotgun (WGS) entry which is preliminary data.</text>
</comment>
<sequence>MSLAHAILGFLLQAERTGYDLKTSCFDRCIAFLWSADQAQIYRTLDKLVEQGWITYKVEIQRDRPNRKVYSVTEAGIAELMEWLQSPQPIPTVRDPLPIQLFFAAHLSNEATIHLLERQLAARREKLAECEQIELPTLSNLTANREQLMQRLVLELAIRKEQTYIDWLKTAIEVLSQEALNASQPAAILDTPA</sequence>
<dbReference type="RefSeq" id="WP_039713569.1">
    <property type="nucleotide sequence ID" value="NZ_JTJC03000009.1"/>
</dbReference>
<dbReference type="Gene3D" id="6.10.140.190">
    <property type="match status" value="1"/>
</dbReference>
<dbReference type="Gene3D" id="1.10.10.10">
    <property type="entry name" value="Winged helix-like DNA-binding domain superfamily/Winged helix DNA-binding domain"/>
    <property type="match status" value="1"/>
</dbReference>
<dbReference type="Pfam" id="PF03551">
    <property type="entry name" value="PadR"/>
    <property type="match status" value="1"/>
</dbReference>
<feature type="domain" description="Transcription regulator PadR C-terminal" evidence="2">
    <location>
        <begin position="93"/>
        <end position="175"/>
    </location>
</feature>
<evidence type="ECO:0000313" key="3">
    <source>
        <dbReference type="EMBL" id="NHC37625.1"/>
    </source>
</evidence>
<keyword evidence="4" id="KW-1185">Reference proteome</keyword>
<evidence type="ECO:0000259" key="1">
    <source>
        <dbReference type="Pfam" id="PF03551"/>
    </source>
</evidence>
<protein>
    <submittedName>
        <fullName evidence="3">PadR family transcriptional regulator</fullName>
    </submittedName>
</protein>
<organism evidence="3 4">
    <name type="scientific">Scytonema millei VB511283</name>
    <dbReference type="NCBI Taxonomy" id="1245923"/>
    <lineage>
        <taxon>Bacteria</taxon>
        <taxon>Bacillati</taxon>
        <taxon>Cyanobacteriota</taxon>
        <taxon>Cyanophyceae</taxon>
        <taxon>Nostocales</taxon>
        <taxon>Scytonemataceae</taxon>
        <taxon>Scytonema</taxon>
    </lineage>
</organism>
<dbReference type="SUPFAM" id="SSF46785">
    <property type="entry name" value="Winged helix' DNA-binding domain"/>
    <property type="match status" value="1"/>
</dbReference>
<gene>
    <name evidence="3" type="ORF">QH73_0023810</name>
</gene>
<dbReference type="InterPro" id="IPR005149">
    <property type="entry name" value="Tscrpt_reg_PadR_N"/>
</dbReference>